<dbReference type="PANTHER" id="PTHR43798:SF33">
    <property type="entry name" value="HYDROLASE, PUTATIVE (AFU_ORTHOLOGUE AFUA_2G14860)-RELATED"/>
    <property type="match status" value="1"/>
</dbReference>
<comment type="caution">
    <text evidence="3">The sequence shown here is derived from an EMBL/GenBank/DDBJ whole genome shotgun (WGS) entry which is preliminary data.</text>
</comment>
<organism evidence="3 4">
    <name type="scientific">Candidatus Dechloromonas phosphorivorans</name>
    <dbReference type="NCBI Taxonomy" id="2899244"/>
    <lineage>
        <taxon>Bacteria</taxon>
        <taxon>Pseudomonadati</taxon>
        <taxon>Pseudomonadota</taxon>
        <taxon>Betaproteobacteria</taxon>
        <taxon>Rhodocyclales</taxon>
        <taxon>Azonexaceae</taxon>
        <taxon>Dechloromonas</taxon>
    </lineage>
</organism>
<keyword evidence="3" id="KW-0378">Hydrolase</keyword>
<dbReference type="GO" id="GO:0016020">
    <property type="term" value="C:membrane"/>
    <property type="evidence" value="ECO:0007669"/>
    <property type="project" value="TreeGrafter"/>
</dbReference>
<dbReference type="Gene3D" id="3.40.50.1820">
    <property type="entry name" value="alpha/beta hydrolase"/>
    <property type="match status" value="1"/>
</dbReference>
<dbReference type="InterPro" id="IPR000073">
    <property type="entry name" value="AB_hydrolase_1"/>
</dbReference>
<dbReference type="Pfam" id="PF12697">
    <property type="entry name" value="Abhydrolase_6"/>
    <property type="match status" value="1"/>
</dbReference>
<dbReference type="Proteomes" id="UP000808146">
    <property type="component" value="Unassembled WGS sequence"/>
</dbReference>
<evidence type="ECO:0000259" key="2">
    <source>
        <dbReference type="Pfam" id="PF12697"/>
    </source>
</evidence>
<evidence type="ECO:0000313" key="4">
    <source>
        <dbReference type="Proteomes" id="UP000808146"/>
    </source>
</evidence>
<dbReference type="PANTHER" id="PTHR43798">
    <property type="entry name" value="MONOACYLGLYCEROL LIPASE"/>
    <property type="match status" value="1"/>
</dbReference>
<accession>A0A9D7LUM9</accession>
<dbReference type="InterPro" id="IPR029058">
    <property type="entry name" value="AB_hydrolase_fold"/>
</dbReference>
<evidence type="ECO:0000256" key="1">
    <source>
        <dbReference type="SAM" id="MobiDB-lite"/>
    </source>
</evidence>
<dbReference type="GO" id="GO:0016787">
    <property type="term" value="F:hydrolase activity"/>
    <property type="evidence" value="ECO:0007669"/>
    <property type="project" value="UniProtKB-KW"/>
</dbReference>
<feature type="region of interest" description="Disordered" evidence="1">
    <location>
        <begin position="135"/>
        <end position="157"/>
    </location>
</feature>
<protein>
    <submittedName>
        <fullName evidence="3">Alpha/beta hydrolase</fullName>
    </submittedName>
</protein>
<reference evidence="3" key="1">
    <citation type="submission" date="2020-10" db="EMBL/GenBank/DDBJ databases">
        <title>Connecting structure to function with the recovery of over 1000 high-quality activated sludge metagenome-assembled genomes encoding full-length rRNA genes using long-read sequencing.</title>
        <authorList>
            <person name="Singleton C.M."/>
            <person name="Petriglieri F."/>
            <person name="Kristensen J.M."/>
            <person name="Kirkegaard R.H."/>
            <person name="Michaelsen T.Y."/>
            <person name="Andersen M.H."/>
            <person name="Karst S.M."/>
            <person name="Dueholm M.S."/>
            <person name="Nielsen P.H."/>
            <person name="Albertsen M."/>
        </authorList>
    </citation>
    <scope>NUCLEOTIDE SEQUENCE</scope>
    <source>
        <strain evidence="3">OdNE_18-Q3-R46-58_BAT3C.305</strain>
    </source>
</reference>
<dbReference type="EMBL" id="JADKBR010000017">
    <property type="protein sequence ID" value="MBK8891478.1"/>
    <property type="molecule type" value="Genomic_DNA"/>
</dbReference>
<proteinExistence type="predicted"/>
<dbReference type="AlphaFoldDB" id="A0A9D7LUM9"/>
<evidence type="ECO:0000313" key="3">
    <source>
        <dbReference type="EMBL" id="MBK8891478.1"/>
    </source>
</evidence>
<name>A0A9D7LUM9_9RHOO</name>
<dbReference type="SUPFAM" id="SSF53474">
    <property type="entry name" value="alpha/beta-Hydrolases"/>
    <property type="match status" value="1"/>
</dbReference>
<sequence length="293" mass="32335">MSLSSLAAPVGSKFFINRDGLRLHYLEAGRGQKTVVLIPGWLMPAAVFRLQLETLGEQFRVLAFDPRSQGQSEISNEAHDPARRMADMEDFLRAAGVGDYVLAGWSLGVLESLDFIERKPQGGLRGLILIDNSIGEGTPPKPAARSSKRSSTNPREREQYLRDFSRGIFRTPPPHDIGEAVLQSALQVPVRAANQLIAQPYPRTYWRDIVARQQVPVLYVIRPRLREQGEALLARKGEQLAEVEIFEDAGHALFVDAAPRFNALTADFARRAFSLSADAARPASNGHQPSSGN</sequence>
<gene>
    <name evidence="3" type="ORF">IPN75_14455</name>
</gene>
<feature type="domain" description="AB hydrolase-1" evidence="2">
    <location>
        <begin position="35"/>
        <end position="262"/>
    </location>
</feature>
<dbReference type="InterPro" id="IPR050266">
    <property type="entry name" value="AB_hydrolase_sf"/>
</dbReference>